<evidence type="ECO:0000313" key="9">
    <source>
        <dbReference type="EMBL" id="MBB4938139.1"/>
    </source>
</evidence>
<keyword evidence="4 7" id="KW-1133">Transmembrane helix</keyword>
<organism evidence="9 10">
    <name type="scientific">Streptosporangium album</name>
    <dbReference type="NCBI Taxonomy" id="47479"/>
    <lineage>
        <taxon>Bacteria</taxon>
        <taxon>Bacillati</taxon>
        <taxon>Actinomycetota</taxon>
        <taxon>Actinomycetes</taxon>
        <taxon>Streptosporangiales</taxon>
        <taxon>Streptosporangiaceae</taxon>
        <taxon>Streptosporangium</taxon>
    </lineage>
</organism>
<evidence type="ECO:0000256" key="1">
    <source>
        <dbReference type="ARBA" id="ARBA00004162"/>
    </source>
</evidence>
<evidence type="ECO:0000259" key="8">
    <source>
        <dbReference type="Pfam" id="PF04024"/>
    </source>
</evidence>
<comment type="subcellular location">
    <subcellularLocation>
        <location evidence="1">Cell membrane</location>
        <topology evidence="1">Single-pass membrane protein</topology>
    </subcellularLocation>
</comment>
<sequence length="168" mass="18412">MNENDFSGVKQLRRTRDGRIIAGVASGLGRYTGIDPNIIRVALAIASFFGGLGVGIYAIGWLLLPDEGKNSSIVQDLVDKNKDNPVWQDARSKAEQGWAKAEQSWSKATHQDRAPQYPTHQDPAQPYPAYQNPEPQYPTHQDPAQPYPATPAPQNTAPQHDGDSKPQA</sequence>
<evidence type="ECO:0000256" key="3">
    <source>
        <dbReference type="ARBA" id="ARBA00022692"/>
    </source>
</evidence>
<evidence type="ECO:0000256" key="6">
    <source>
        <dbReference type="SAM" id="MobiDB-lite"/>
    </source>
</evidence>
<feature type="region of interest" description="Disordered" evidence="6">
    <location>
        <begin position="80"/>
        <end position="168"/>
    </location>
</feature>
<gene>
    <name evidence="9" type="ORF">FHR32_002444</name>
</gene>
<keyword evidence="10" id="KW-1185">Reference proteome</keyword>
<dbReference type="PANTHER" id="PTHR33885:SF3">
    <property type="entry name" value="PHAGE SHOCK PROTEIN C"/>
    <property type="match status" value="1"/>
</dbReference>
<evidence type="ECO:0000256" key="7">
    <source>
        <dbReference type="SAM" id="Phobius"/>
    </source>
</evidence>
<evidence type="ECO:0000256" key="2">
    <source>
        <dbReference type="ARBA" id="ARBA00022475"/>
    </source>
</evidence>
<name>A0A7W7RTX2_9ACTN</name>
<keyword evidence="5 7" id="KW-0472">Membrane</keyword>
<protein>
    <submittedName>
        <fullName evidence="9">Phage shock protein PspC (Stress-responsive transcriptional regulator)</fullName>
    </submittedName>
</protein>
<dbReference type="InterPro" id="IPR052027">
    <property type="entry name" value="PspC"/>
</dbReference>
<dbReference type="EMBL" id="JACHJU010000001">
    <property type="protein sequence ID" value="MBB4938139.1"/>
    <property type="molecule type" value="Genomic_DNA"/>
</dbReference>
<feature type="transmembrane region" description="Helical" evidence="7">
    <location>
        <begin position="38"/>
        <end position="64"/>
    </location>
</feature>
<accession>A0A7W7RTX2</accession>
<dbReference type="PANTHER" id="PTHR33885">
    <property type="entry name" value="PHAGE SHOCK PROTEIN C"/>
    <property type="match status" value="1"/>
</dbReference>
<evidence type="ECO:0000256" key="4">
    <source>
        <dbReference type="ARBA" id="ARBA00022989"/>
    </source>
</evidence>
<evidence type="ECO:0000313" key="10">
    <source>
        <dbReference type="Proteomes" id="UP000534286"/>
    </source>
</evidence>
<dbReference type="Proteomes" id="UP000534286">
    <property type="component" value="Unassembled WGS sequence"/>
</dbReference>
<keyword evidence="3 7" id="KW-0812">Transmembrane</keyword>
<reference evidence="9 10" key="1">
    <citation type="submission" date="2020-08" db="EMBL/GenBank/DDBJ databases">
        <title>Sequencing the genomes of 1000 actinobacteria strains.</title>
        <authorList>
            <person name="Klenk H.-P."/>
        </authorList>
    </citation>
    <scope>NUCLEOTIDE SEQUENCE [LARGE SCALE GENOMIC DNA]</scope>
    <source>
        <strain evidence="9 10">DSM 43023</strain>
    </source>
</reference>
<dbReference type="Pfam" id="PF04024">
    <property type="entry name" value="PspC"/>
    <property type="match status" value="1"/>
</dbReference>
<dbReference type="GO" id="GO:0005886">
    <property type="term" value="C:plasma membrane"/>
    <property type="evidence" value="ECO:0007669"/>
    <property type="project" value="UniProtKB-SubCell"/>
</dbReference>
<dbReference type="AlphaFoldDB" id="A0A7W7RTX2"/>
<feature type="domain" description="Phage shock protein PspC N-terminal" evidence="8">
    <location>
        <begin position="10"/>
        <end position="67"/>
    </location>
</feature>
<proteinExistence type="predicted"/>
<evidence type="ECO:0000256" key="5">
    <source>
        <dbReference type="ARBA" id="ARBA00023136"/>
    </source>
</evidence>
<comment type="caution">
    <text evidence="9">The sequence shown here is derived from an EMBL/GenBank/DDBJ whole genome shotgun (WGS) entry which is preliminary data.</text>
</comment>
<dbReference type="RefSeq" id="WP_184754385.1">
    <property type="nucleotide sequence ID" value="NZ_BAABEK010000018.1"/>
</dbReference>
<keyword evidence="2" id="KW-1003">Cell membrane</keyword>
<dbReference type="InterPro" id="IPR007168">
    <property type="entry name" value="Phageshock_PspC_N"/>
</dbReference>